<dbReference type="PANTHER" id="PTHR37015:SF1">
    <property type="entry name" value="REVERSE TRANSCRIPTASE DOMAIN-CONTAINING PROTEIN"/>
    <property type="match status" value="1"/>
</dbReference>
<sequence length="886" mass="102654">MPPMDPYLSRTLQSLTRSKIHELEKHRNTYESRKVEILATASKCPTLRERVAQLLVGTKSLSQGAESDSEIANIEHWVEQARFDSSIPSEKLEFFETQLHNRLDAYSRKLNLADLYSRLLTEWINPPSKNEDAENHSSEDEDFEIVDERQKERLKQLCDQFEDMVFKPCETSPAEITSFLQGLFPGDDGVKSLENLRSKISVKSQSFWDQKDPFTVDSLSRCIRGMQSEEIISEQKQQMLKHFLANTVVLNEIADVLNMRYADLRNWDWHADSEGVPVLPRQQLNGKYRIWMDDDVLETIFLEHICIRLCQMLKDTLNGFIEDGQSVWEVPTKPKTTHRDMLRRAYYGQQWDWRDSLEECRKAEFQNDFFLTALPDGDGTGWDYDDDEDENNMDDGRRNVKQMLLRKVVTETLLARHLDGEAVVIQSDLQWYATSIPHSTVYTALKFIGFSEDWVEFFRKYLATPLNMDKSFEGHDQVGPRKRRRGIPIAHASEKFMGELILFYMDLAVRRETGVLLYRLHDDIWLSGEPQKCAQSWEVMQRFATITGLTFNSSKTGSVYLSNSIDPVVASRLPNNPVKIGFLMLDPSSGDWVIDDSQVETHINQLKAQLDQCNSLLSWIRTWNSCIGRFFKNTFGEPAYCFGRPHIDAILTSYEKMYKSIFGTKTNNAHGGGTLTEYLRNEISSRFGVSDIPDAFFFLPEKLGGLGVKNPFVSIFPLRQQLQNSPQELVQLFLKSELAEYDMAKRKFEKLTRKERVNLLEYHKRGYLSEEEIVSSDEMHTFMTFAEWTQFRNETSSSLTTLYQRLMDVPGHKSPSTTQKVQSALNKVHNKFDLQCIDVETNWILYMYAEDLLTKFGGLNLVDKQYLPTGVLDMIKEKKVTWQMVL</sequence>
<gene>
    <name evidence="1" type="ORF">N7472_002968</name>
</gene>
<name>A0A9W9MSE5_9EURO</name>
<keyword evidence="1" id="KW-0808">Transferase</keyword>
<keyword evidence="1" id="KW-0548">Nucleotidyltransferase</keyword>
<reference evidence="1" key="1">
    <citation type="submission" date="2022-11" db="EMBL/GenBank/DDBJ databases">
        <authorList>
            <person name="Petersen C."/>
        </authorList>
    </citation>
    <scope>NUCLEOTIDE SEQUENCE</scope>
    <source>
        <strain evidence="1">IBT 16849</strain>
    </source>
</reference>
<keyword evidence="2" id="KW-1185">Reference proteome</keyword>
<reference evidence="1" key="2">
    <citation type="journal article" date="2023" name="IMA Fungus">
        <title>Comparative genomic study of the Penicillium genus elucidates a diverse pangenome and 15 lateral gene transfer events.</title>
        <authorList>
            <person name="Petersen C."/>
            <person name="Sorensen T."/>
            <person name="Nielsen M.R."/>
            <person name="Sondergaard T.E."/>
            <person name="Sorensen J.L."/>
            <person name="Fitzpatrick D.A."/>
            <person name="Frisvad J.C."/>
            <person name="Nielsen K.L."/>
        </authorList>
    </citation>
    <scope>NUCLEOTIDE SEQUENCE</scope>
    <source>
        <strain evidence="1">IBT 16849</strain>
    </source>
</reference>
<protein>
    <submittedName>
        <fullName evidence="1">Reverse transcriptase</fullName>
    </submittedName>
</protein>
<evidence type="ECO:0000313" key="1">
    <source>
        <dbReference type="EMBL" id="KAJ5206520.1"/>
    </source>
</evidence>
<dbReference type="GO" id="GO:0003964">
    <property type="term" value="F:RNA-directed DNA polymerase activity"/>
    <property type="evidence" value="ECO:0007669"/>
    <property type="project" value="UniProtKB-KW"/>
</dbReference>
<comment type="caution">
    <text evidence="1">The sequence shown here is derived from an EMBL/GenBank/DDBJ whole genome shotgun (WGS) entry which is preliminary data.</text>
</comment>
<dbReference type="Proteomes" id="UP001150879">
    <property type="component" value="Unassembled WGS sequence"/>
</dbReference>
<dbReference type="AlphaFoldDB" id="A0A9W9MSE5"/>
<dbReference type="PANTHER" id="PTHR37015">
    <property type="entry name" value="REVERSE TRANSCRIPTASE DOMAIN-CONTAINING PROTEIN"/>
    <property type="match status" value="1"/>
</dbReference>
<evidence type="ECO:0000313" key="2">
    <source>
        <dbReference type="Proteomes" id="UP001150879"/>
    </source>
</evidence>
<accession>A0A9W9MSE5</accession>
<organism evidence="1 2">
    <name type="scientific">Penicillium cf. griseofulvum</name>
    <dbReference type="NCBI Taxonomy" id="2972120"/>
    <lineage>
        <taxon>Eukaryota</taxon>
        <taxon>Fungi</taxon>
        <taxon>Dikarya</taxon>
        <taxon>Ascomycota</taxon>
        <taxon>Pezizomycotina</taxon>
        <taxon>Eurotiomycetes</taxon>
        <taxon>Eurotiomycetidae</taxon>
        <taxon>Eurotiales</taxon>
        <taxon>Aspergillaceae</taxon>
        <taxon>Penicillium</taxon>
    </lineage>
</organism>
<dbReference type="EMBL" id="JAPQKP010000002">
    <property type="protein sequence ID" value="KAJ5206520.1"/>
    <property type="molecule type" value="Genomic_DNA"/>
</dbReference>
<proteinExistence type="predicted"/>
<keyword evidence="1" id="KW-0695">RNA-directed DNA polymerase</keyword>